<keyword evidence="3" id="KW-0378">Hydrolase</keyword>
<gene>
    <name evidence="3" type="primary">recD</name>
    <name evidence="6" type="ORF">GBM95_04190</name>
</gene>
<accession>A0A6I1ESH9</accession>
<feature type="domain" description="UvrD-like helicase C-terminal" evidence="5">
    <location>
        <begin position="636"/>
        <end position="681"/>
    </location>
</feature>
<feature type="compositionally biased region" description="Basic and acidic residues" evidence="4">
    <location>
        <begin position="575"/>
        <end position="586"/>
    </location>
</feature>
<dbReference type="CDD" id="cd18809">
    <property type="entry name" value="SF1_C_RecD"/>
    <property type="match status" value="1"/>
</dbReference>
<proteinExistence type="inferred from homology"/>
<dbReference type="Pfam" id="PF13245">
    <property type="entry name" value="AAA_19"/>
    <property type="match status" value="1"/>
</dbReference>
<comment type="subunit">
    <text evidence="3">Heterotrimer of RecB, RecC and RecD. All subunits contribute to DNA-binding.</text>
</comment>
<dbReference type="Gene3D" id="3.40.50.300">
    <property type="entry name" value="P-loop containing nucleotide triphosphate hydrolases"/>
    <property type="match status" value="2"/>
</dbReference>
<feature type="region of interest" description="Disordered" evidence="4">
    <location>
        <begin position="575"/>
        <end position="597"/>
    </location>
</feature>
<dbReference type="InterPro" id="IPR050534">
    <property type="entry name" value="Coronavir_polyprotein_1ab"/>
</dbReference>
<evidence type="ECO:0000256" key="4">
    <source>
        <dbReference type="SAM" id="MobiDB-lite"/>
    </source>
</evidence>
<dbReference type="GO" id="GO:0009338">
    <property type="term" value="C:exodeoxyribonuclease V complex"/>
    <property type="evidence" value="ECO:0007669"/>
    <property type="project" value="InterPro"/>
</dbReference>
<evidence type="ECO:0000313" key="7">
    <source>
        <dbReference type="Proteomes" id="UP000430564"/>
    </source>
</evidence>
<feature type="binding site" evidence="3">
    <location>
        <begin position="217"/>
        <end position="224"/>
    </location>
    <ligand>
        <name>ATP</name>
        <dbReference type="ChEBI" id="CHEBI:30616"/>
    </ligand>
</feature>
<dbReference type="SUPFAM" id="SSF52540">
    <property type="entry name" value="P-loop containing nucleoside triphosphate hydrolases"/>
    <property type="match status" value="2"/>
</dbReference>
<dbReference type="OrthoDB" id="9803432at2"/>
<dbReference type="GO" id="GO:0000724">
    <property type="term" value="P:double-strand break repair via homologous recombination"/>
    <property type="evidence" value="ECO:0007669"/>
    <property type="project" value="UniProtKB-UniRule"/>
</dbReference>
<dbReference type="GO" id="GO:0017116">
    <property type="term" value="F:single-stranded DNA helicase activity"/>
    <property type="evidence" value="ECO:0007669"/>
    <property type="project" value="TreeGrafter"/>
</dbReference>
<sequence length="715" mass="77113">MLMAGVFENSLPLGGLPGLGDALLRAVERNLEAQGESLPAEAQPAVRALMNAFSRAEERGNVCVRADSAALFWKPPSEGADEAGDKGDEKRLEGFLECVKCLKNLGLVMGLERFIEEAKLDLRRKGEGAFAPLLLDDKTGSAAETRLYFARFALEELMLAQALLRLAGKKSSEGEGAPASSGVSAAVDRIAAASGADSLQKKAIEVAVTESLAIISGGPGTGKTTTVAQILECLLEEKPDLRIALAAPTGKATSRMDQSMRMSVGRGFLPKLSEVLAKDEACPEGERQVKGRTIHKWLLSPTPAGGFPGPGNPLPVDVIVVDEASMVDIHLAARLFDAVGDRTRVIILGDKHQLAAVGPGAVFAELSDPKGVLGGHVVELEKSRRFEKGTVIARLAEAINHQGEAAHLPEAKVFERVLAAFSGIEDEKSGYQALLHEEMPAAADKGEREVFNRTGLTRAAREWLDRELGGYAGALLNYRDAWMRGAPEAELLGLMKTLWARLSEFRALAAQRRGAMSVTAINNYADEVMRRLWPQADGAGAGENYPGRVVIVRRNDDGLGVYNGDVGIVLPQRAEVHAEESGRTEATDPSEPGENNLDQTVIERTDRTGGRILYTVYFGDQERTLPAQLLPSHDTAWAMTIHQSQGSEFERVAVFLPERPDSGLATRELLYTGVTRTKRKVDVFSSRKVLAEAVRRPTVRDGNLGRRLALGLLED</sequence>
<comment type="miscellaneous">
    <text evidence="3">In the RecBCD complex, RecB has a slow 3'-5' helicase, an exonuclease activity and loads RecA onto ssDNA, RecD has a fast 5'-3' helicase activity, while RecC stimulates the ATPase and processivity of the RecB helicase and contributes to recognition of the Chi site.</text>
</comment>
<dbReference type="GO" id="GO:0008854">
    <property type="term" value="F:exodeoxyribonuclease V activity"/>
    <property type="evidence" value="ECO:0007669"/>
    <property type="project" value="InterPro"/>
</dbReference>
<dbReference type="PANTHER" id="PTHR43788:SF6">
    <property type="entry name" value="DNA HELICASE B"/>
    <property type="match status" value="1"/>
</dbReference>
<keyword evidence="3" id="KW-0269">Exonuclease</keyword>
<dbReference type="HAMAP" id="MF_01487">
    <property type="entry name" value="RecD"/>
    <property type="match status" value="1"/>
</dbReference>
<protein>
    <recommendedName>
        <fullName evidence="3">RecBCD enzyme subunit RecD</fullName>
        <ecNumber evidence="3">5.6.2.3</ecNumber>
    </recommendedName>
    <alternativeName>
        <fullName evidence="3">DNA 5'-3' helicase subunit RecD</fullName>
    </alternativeName>
    <alternativeName>
        <fullName evidence="3">Exonuclease V subunit RecD</fullName>
        <shortName evidence="3">ExoV subunit RecD</shortName>
    </alternativeName>
    <alternativeName>
        <fullName evidence="3">Helicase/nuclease RecBCD subunit RecD</fullName>
    </alternativeName>
</protein>
<dbReference type="GO" id="GO:0005524">
    <property type="term" value="F:ATP binding"/>
    <property type="evidence" value="ECO:0007669"/>
    <property type="project" value="UniProtKB-UniRule"/>
</dbReference>
<dbReference type="InterPro" id="IPR027785">
    <property type="entry name" value="UvrD-like_helicase_C"/>
</dbReference>
<comment type="caution">
    <text evidence="6">The sequence shown here is derived from an EMBL/GenBank/DDBJ whole genome shotgun (WGS) entry which is preliminary data.</text>
</comment>
<reference evidence="6 7" key="1">
    <citation type="submission" date="2019-10" db="EMBL/GenBank/DDBJ databases">
        <title>Genome diversity of Sutterella seckii.</title>
        <authorList>
            <person name="Chaplin A.V."/>
            <person name="Sokolova S.R."/>
            <person name="Mosin K.A."/>
            <person name="Ivanova E.L."/>
            <person name="Kochetkova T.O."/>
            <person name="Goltsov A.Y."/>
            <person name="Trofimov D.Y."/>
            <person name="Efimov B.A."/>
        </authorList>
    </citation>
    <scope>NUCLEOTIDE SEQUENCE [LARGE SCALE GENOMIC DNA]</scope>
    <source>
        <strain evidence="6 7">ASD393</strain>
    </source>
</reference>
<evidence type="ECO:0000256" key="1">
    <source>
        <dbReference type="ARBA" id="ARBA00022741"/>
    </source>
</evidence>
<comment type="function">
    <text evidence="3">A helicase/nuclease that prepares dsDNA breaks (DSB) for recombinational DNA repair. Binds to DSBs and unwinds DNA via a highly rapid and processive ATP-dependent bidirectional helicase activity. Unwinds dsDNA until it encounters a Chi (crossover hotspot instigator) sequence from the 3' direction. Cuts ssDNA a few nucleotides 3' to the Chi site. The properties and activities of the enzyme are changed at Chi. The Chi-altered holoenzyme produces a long 3'-ssDNA overhang and facilitates RecA-binding to the ssDNA for homologous DNA recombination and repair. Holoenzyme degrades any linearized DNA that is unable to undergo homologous recombination. In the holoenzyme this subunit has ssDNA-dependent ATPase and 5'-3' helicase activity. When added to pre-assembled RecBC greatly stimulates nuclease activity and augments holoenzyme processivity. Negatively regulates the RecA-loading ability of RecBCD.</text>
</comment>
<comment type="similarity">
    <text evidence="3">Belongs to the RecD family.</text>
</comment>
<keyword evidence="3" id="KW-0238">DNA-binding</keyword>
<evidence type="ECO:0000256" key="3">
    <source>
        <dbReference type="HAMAP-Rule" id="MF_01487"/>
    </source>
</evidence>
<comment type="catalytic activity">
    <reaction evidence="3">
        <text>ATP + H2O = ADP + phosphate + H(+)</text>
        <dbReference type="Rhea" id="RHEA:13065"/>
        <dbReference type="ChEBI" id="CHEBI:15377"/>
        <dbReference type="ChEBI" id="CHEBI:15378"/>
        <dbReference type="ChEBI" id="CHEBI:30616"/>
        <dbReference type="ChEBI" id="CHEBI:43474"/>
        <dbReference type="ChEBI" id="CHEBI:456216"/>
        <dbReference type="EC" id="5.6.2.3"/>
    </reaction>
</comment>
<dbReference type="InterPro" id="IPR006344">
    <property type="entry name" value="RecD"/>
</dbReference>
<dbReference type="CDD" id="cd17933">
    <property type="entry name" value="DEXSc_RecD-like"/>
    <property type="match status" value="1"/>
</dbReference>
<keyword evidence="3" id="KW-0413">Isomerase</keyword>
<dbReference type="PANTHER" id="PTHR43788">
    <property type="entry name" value="DNA2/NAM7 HELICASE FAMILY MEMBER"/>
    <property type="match status" value="1"/>
</dbReference>
<keyword evidence="3" id="KW-0227">DNA damage</keyword>
<evidence type="ECO:0000256" key="2">
    <source>
        <dbReference type="ARBA" id="ARBA00022840"/>
    </source>
</evidence>
<evidence type="ECO:0000259" key="5">
    <source>
        <dbReference type="Pfam" id="PF13538"/>
    </source>
</evidence>
<keyword evidence="3" id="KW-0540">Nuclease</keyword>
<dbReference type="GO" id="GO:0043139">
    <property type="term" value="F:5'-3' DNA helicase activity"/>
    <property type="evidence" value="ECO:0007669"/>
    <property type="project" value="UniProtKB-UniRule"/>
</dbReference>
<dbReference type="GO" id="GO:0003677">
    <property type="term" value="F:DNA binding"/>
    <property type="evidence" value="ECO:0007669"/>
    <property type="project" value="UniProtKB-UniRule"/>
</dbReference>
<dbReference type="AlphaFoldDB" id="A0A6I1ESH9"/>
<keyword evidence="2 3" id="KW-0067">ATP-binding</keyword>
<dbReference type="Pfam" id="PF13538">
    <property type="entry name" value="UvrD_C_2"/>
    <property type="match status" value="1"/>
</dbReference>
<name>A0A6I1ESH9_9BURK</name>
<dbReference type="EC" id="5.6.2.3" evidence="3"/>
<organism evidence="6 7">
    <name type="scientific">Sutterella seckii</name>
    <dbReference type="NCBI Taxonomy" id="1944635"/>
    <lineage>
        <taxon>Bacteria</taxon>
        <taxon>Pseudomonadati</taxon>
        <taxon>Pseudomonadota</taxon>
        <taxon>Betaproteobacteria</taxon>
        <taxon>Burkholderiales</taxon>
        <taxon>Sutterellaceae</taxon>
        <taxon>Sutterella</taxon>
    </lineage>
</organism>
<keyword evidence="3" id="KW-0234">DNA repair</keyword>
<keyword evidence="1 3" id="KW-0547">Nucleotide-binding</keyword>
<keyword evidence="3" id="KW-0347">Helicase</keyword>
<evidence type="ECO:0000313" key="6">
    <source>
        <dbReference type="EMBL" id="KAB7661682.1"/>
    </source>
</evidence>
<dbReference type="EMBL" id="WEHX01000016">
    <property type="protein sequence ID" value="KAB7661682.1"/>
    <property type="molecule type" value="Genomic_DNA"/>
</dbReference>
<dbReference type="InterPro" id="IPR027417">
    <property type="entry name" value="P-loop_NTPase"/>
</dbReference>
<dbReference type="Proteomes" id="UP000430564">
    <property type="component" value="Unassembled WGS sequence"/>
</dbReference>